<comment type="caution">
    <text evidence="1">The sequence shown here is derived from an EMBL/GenBank/DDBJ whole genome shotgun (WGS) entry which is preliminary data.</text>
</comment>
<gene>
    <name evidence="1" type="ORF">CEE60_09690</name>
</gene>
<reference evidence="1 2" key="1">
    <citation type="submission" date="2017-06" db="EMBL/GenBank/DDBJ databases">
        <authorList>
            <person name="Kim H.J."/>
            <person name="Triplett B.A."/>
        </authorList>
    </citation>
    <scope>NUCLEOTIDE SEQUENCE [LARGE SCALE GENOMIC DNA]</scope>
    <source>
        <strain evidence="1 2">13146</strain>
    </source>
</reference>
<dbReference type="AlphaFoldDB" id="A0A246HMK5"/>
<protein>
    <submittedName>
        <fullName evidence="1">Uncharacterized protein</fullName>
    </submittedName>
</protein>
<dbReference type="OrthoDB" id="670883at2"/>
<dbReference type="EMBL" id="NIVS01000020">
    <property type="protein sequence ID" value="OWQ53930.1"/>
    <property type="molecule type" value="Genomic_DNA"/>
</dbReference>
<proteinExistence type="predicted"/>
<dbReference type="InterPro" id="IPR046724">
    <property type="entry name" value="DUF6616"/>
</dbReference>
<sequence length="115" mass="12348">MSHMLIELYTATPVWTALDPVSRGALFARIGAGMQNVDPARVTPVAMGRIEQDVPHTTAEQFYAVWQCAERLDADALLAAIGATGWHEYFTTTQAVGAAGTLQQHLAELAALPRG</sequence>
<organism evidence="1 2">
    <name type="scientific">Stenotrophomonas maltophilia</name>
    <name type="common">Pseudomonas maltophilia</name>
    <name type="synonym">Xanthomonas maltophilia</name>
    <dbReference type="NCBI Taxonomy" id="40324"/>
    <lineage>
        <taxon>Bacteria</taxon>
        <taxon>Pseudomonadati</taxon>
        <taxon>Pseudomonadota</taxon>
        <taxon>Gammaproteobacteria</taxon>
        <taxon>Lysobacterales</taxon>
        <taxon>Lysobacteraceae</taxon>
        <taxon>Stenotrophomonas</taxon>
        <taxon>Stenotrophomonas maltophilia group</taxon>
    </lineage>
</organism>
<evidence type="ECO:0000313" key="2">
    <source>
        <dbReference type="Proteomes" id="UP000198157"/>
    </source>
</evidence>
<dbReference type="Pfam" id="PF20321">
    <property type="entry name" value="DUF6616"/>
    <property type="match status" value="1"/>
</dbReference>
<evidence type="ECO:0000313" key="1">
    <source>
        <dbReference type="EMBL" id="OWQ53930.1"/>
    </source>
</evidence>
<name>A0A246HMK5_STEMA</name>
<dbReference type="Proteomes" id="UP000198157">
    <property type="component" value="Unassembled WGS sequence"/>
</dbReference>
<accession>A0A246HMK5</accession>